<organism evidence="6 7">
    <name type="scientific">Caulobacter rhizosphaerae</name>
    <dbReference type="NCBI Taxonomy" id="2010972"/>
    <lineage>
        <taxon>Bacteria</taxon>
        <taxon>Pseudomonadati</taxon>
        <taxon>Pseudomonadota</taxon>
        <taxon>Alphaproteobacteria</taxon>
        <taxon>Caulobacterales</taxon>
        <taxon>Caulobacteraceae</taxon>
        <taxon>Caulobacter</taxon>
    </lineage>
</organism>
<evidence type="ECO:0000313" key="6">
    <source>
        <dbReference type="EMBL" id="MDR6532234.1"/>
    </source>
</evidence>
<feature type="transmembrane region" description="Helical" evidence="5">
    <location>
        <begin position="220"/>
        <end position="242"/>
    </location>
</feature>
<evidence type="ECO:0000313" key="7">
    <source>
        <dbReference type="Proteomes" id="UP001262754"/>
    </source>
</evidence>
<keyword evidence="3 5" id="KW-1133">Transmembrane helix</keyword>
<dbReference type="PIRSF" id="PIRSF006060">
    <property type="entry name" value="AA_transporter"/>
    <property type="match status" value="1"/>
</dbReference>
<evidence type="ECO:0000256" key="2">
    <source>
        <dbReference type="ARBA" id="ARBA00022692"/>
    </source>
</evidence>
<evidence type="ECO:0000256" key="3">
    <source>
        <dbReference type="ARBA" id="ARBA00022989"/>
    </source>
</evidence>
<dbReference type="Gene3D" id="1.20.1740.10">
    <property type="entry name" value="Amino acid/polyamine transporter I"/>
    <property type="match status" value="1"/>
</dbReference>
<feature type="transmembrane region" description="Helical" evidence="5">
    <location>
        <begin position="386"/>
        <end position="406"/>
    </location>
</feature>
<gene>
    <name evidence="6" type="ORF">J2800_002990</name>
</gene>
<protein>
    <submittedName>
        <fullName evidence="6">APA family basic amino acid/polyamine antiporter</fullName>
    </submittedName>
</protein>
<keyword evidence="7" id="KW-1185">Reference proteome</keyword>
<dbReference type="InterPro" id="IPR002293">
    <property type="entry name" value="AA/rel_permease1"/>
</dbReference>
<dbReference type="PANTHER" id="PTHR43243:SF24">
    <property type="entry name" value="CATIONIC AMINO ACID TRANSPORT INTEGRAL MEMBRANE PROTEIN ROCE-RELATED"/>
    <property type="match status" value="1"/>
</dbReference>
<comment type="subcellular location">
    <subcellularLocation>
        <location evidence="1">Membrane</location>
        <topology evidence="1">Multi-pass membrane protein</topology>
    </subcellularLocation>
</comment>
<keyword evidence="4 5" id="KW-0472">Membrane</keyword>
<feature type="transmembrane region" description="Helical" evidence="5">
    <location>
        <begin position="110"/>
        <end position="137"/>
    </location>
</feature>
<proteinExistence type="predicted"/>
<feature type="transmembrane region" description="Helical" evidence="5">
    <location>
        <begin position="443"/>
        <end position="461"/>
    </location>
</feature>
<name>A0ABU1N1F2_9CAUL</name>
<feature type="transmembrane region" description="Helical" evidence="5">
    <location>
        <begin position="418"/>
        <end position="437"/>
    </location>
</feature>
<comment type="caution">
    <text evidence="6">The sequence shown here is derived from an EMBL/GenBank/DDBJ whole genome shotgun (WGS) entry which is preliminary data.</text>
</comment>
<feature type="transmembrane region" description="Helical" evidence="5">
    <location>
        <begin position="157"/>
        <end position="180"/>
    </location>
</feature>
<accession>A0ABU1N1F2</accession>
<feature type="transmembrane region" description="Helical" evidence="5">
    <location>
        <begin position="67"/>
        <end position="89"/>
    </location>
</feature>
<feature type="transmembrane region" description="Helical" evidence="5">
    <location>
        <begin position="192"/>
        <end position="214"/>
    </location>
</feature>
<evidence type="ECO:0000256" key="4">
    <source>
        <dbReference type="ARBA" id="ARBA00023136"/>
    </source>
</evidence>
<dbReference type="PANTHER" id="PTHR43243">
    <property type="entry name" value="INNER MEMBRANE TRANSPORTER YGJI-RELATED"/>
    <property type="match status" value="1"/>
</dbReference>
<keyword evidence="2 5" id="KW-0812">Transmembrane</keyword>
<dbReference type="Pfam" id="PF13520">
    <property type="entry name" value="AA_permease_2"/>
    <property type="match status" value="1"/>
</dbReference>
<sequence length="471" mass="49393">MGQFRAADLLRRKPVGQVVAEGGEHLPDEGLHRSIGLFQLTMLGVGATIGTGIFVALTTAVPAAGPAVVVSFVIAGITAALTALCYAELASTIPVSGSSYSYAYATLGEFVAFLVGACLLLEYAVSASAIAVGWGQYLNEMFSDLIGWRMPDAIAKAPGAGGVFNLPAVVLVGACLILLLRGVKESVTVNAVLVVLKLLVLLFFVVIAFSGFQAHNLTPFAPMGVAGIGAAASSIFFSYIGIDAVSTAGDEVKDPRRTLPLGIILSLLIVTGVYILVALAAVGAQPWTAFAGQEAGLAVILRNLTGQAWTSLILCVGAIISIFSITLVVMYGQTRILYAMSRDGLLPKVFQRVNPKTQSPDLNTWIVAAFIALLAAFVPLDTLVNLTSMGTLIAFAIVSLGVILLRRTQPDLPRGYRVPLYPVVPVLSVGFCGYLIYGLPLDTWILFAAWGAAACAIYFGYSVRKSKLATA</sequence>
<evidence type="ECO:0000256" key="5">
    <source>
        <dbReference type="SAM" id="Phobius"/>
    </source>
</evidence>
<feature type="transmembrane region" description="Helical" evidence="5">
    <location>
        <begin position="362"/>
        <end position="380"/>
    </location>
</feature>
<feature type="transmembrane region" description="Helical" evidence="5">
    <location>
        <begin position="40"/>
        <end position="61"/>
    </location>
</feature>
<feature type="transmembrane region" description="Helical" evidence="5">
    <location>
        <begin position="263"/>
        <end position="288"/>
    </location>
</feature>
<dbReference type="EMBL" id="JAVDRL010000008">
    <property type="protein sequence ID" value="MDR6532234.1"/>
    <property type="molecule type" value="Genomic_DNA"/>
</dbReference>
<evidence type="ECO:0000256" key="1">
    <source>
        <dbReference type="ARBA" id="ARBA00004141"/>
    </source>
</evidence>
<reference evidence="6 7" key="1">
    <citation type="submission" date="2023-07" db="EMBL/GenBank/DDBJ databases">
        <title>Sorghum-associated microbial communities from plants grown in Nebraska, USA.</title>
        <authorList>
            <person name="Schachtman D."/>
        </authorList>
    </citation>
    <scope>NUCLEOTIDE SEQUENCE [LARGE SCALE GENOMIC DNA]</scope>
    <source>
        <strain evidence="6 7">DS2154</strain>
    </source>
</reference>
<feature type="transmembrane region" description="Helical" evidence="5">
    <location>
        <begin position="308"/>
        <end position="332"/>
    </location>
</feature>
<dbReference type="RefSeq" id="WP_310032671.1">
    <property type="nucleotide sequence ID" value="NZ_JAVDRL010000008.1"/>
</dbReference>
<dbReference type="Proteomes" id="UP001262754">
    <property type="component" value="Unassembled WGS sequence"/>
</dbReference>